<protein>
    <submittedName>
        <fullName evidence="1">Uncharacterized protein</fullName>
    </submittedName>
</protein>
<dbReference type="EMBL" id="CM056809">
    <property type="protein sequence ID" value="KAJ8649719.1"/>
    <property type="molecule type" value="Genomic_DNA"/>
</dbReference>
<name>A0ACC2MVK2_PERAE</name>
<sequence>MSSASESAVNENFALTPVLGTHNVDKIRQVVHLKQFSKRWKAISLLRWPVFSHPDSDSYSDSNPPYWTTLGFFAVYVGAERIRFAIPTRILSLPIFVALLNKAE</sequence>
<reference evidence="1 2" key="1">
    <citation type="journal article" date="2022" name="Hortic Res">
        <title>A haplotype resolved chromosomal level avocado genome allows analysis of novel avocado genes.</title>
        <authorList>
            <person name="Nath O."/>
            <person name="Fletcher S.J."/>
            <person name="Hayward A."/>
            <person name="Shaw L.M."/>
            <person name="Masouleh A.K."/>
            <person name="Furtado A."/>
            <person name="Henry R.J."/>
            <person name="Mitter N."/>
        </authorList>
    </citation>
    <scope>NUCLEOTIDE SEQUENCE [LARGE SCALE GENOMIC DNA]</scope>
    <source>
        <strain evidence="2">cv. Hass</strain>
    </source>
</reference>
<organism evidence="1 2">
    <name type="scientific">Persea americana</name>
    <name type="common">Avocado</name>
    <dbReference type="NCBI Taxonomy" id="3435"/>
    <lineage>
        <taxon>Eukaryota</taxon>
        <taxon>Viridiplantae</taxon>
        <taxon>Streptophyta</taxon>
        <taxon>Embryophyta</taxon>
        <taxon>Tracheophyta</taxon>
        <taxon>Spermatophyta</taxon>
        <taxon>Magnoliopsida</taxon>
        <taxon>Magnoliidae</taxon>
        <taxon>Laurales</taxon>
        <taxon>Lauraceae</taxon>
        <taxon>Persea</taxon>
    </lineage>
</organism>
<evidence type="ECO:0000313" key="2">
    <source>
        <dbReference type="Proteomes" id="UP001234297"/>
    </source>
</evidence>
<proteinExistence type="predicted"/>
<comment type="caution">
    <text evidence="1">The sequence shown here is derived from an EMBL/GenBank/DDBJ whole genome shotgun (WGS) entry which is preliminary data.</text>
</comment>
<evidence type="ECO:0000313" key="1">
    <source>
        <dbReference type="EMBL" id="KAJ8649719.1"/>
    </source>
</evidence>
<accession>A0ACC2MVK2</accession>
<gene>
    <name evidence="1" type="ORF">MRB53_002742</name>
</gene>
<dbReference type="Proteomes" id="UP001234297">
    <property type="component" value="Chromosome 1"/>
</dbReference>
<keyword evidence="2" id="KW-1185">Reference proteome</keyword>